<dbReference type="HAMAP" id="MF_00514">
    <property type="entry name" value="Ribosomal_bL35"/>
    <property type="match status" value="1"/>
</dbReference>
<dbReference type="FunFam" id="4.10.410.60:FF:000001">
    <property type="entry name" value="50S ribosomal protein L35"/>
    <property type="match status" value="1"/>
</dbReference>
<dbReference type="EMBL" id="JACOSL010000037">
    <property type="protein sequence ID" value="MBI1756658.1"/>
    <property type="molecule type" value="Genomic_DNA"/>
</dbReference>
<evidence type="ECO:0000313" key="9">
    <source>
        <dbReference type="Proteomes" id="UP000727962"/>
    </source>
</evidence>
<proteinExistence type="inferred from homology"/>
<dbReference type="InterPro" id="IPR037229">
    <property type="entry name" value="Ribosomal_bL35_sf"/>
</dbReference>
<dbReference type="Proteomes" id="UP000727962">
    <property type="component" value="Unassembled WGS sequence"/>
</dbReference>
<feature type="region of interest" description="Disordered" evidence="7">
    <location>
        <begin position="25"/>
        <end position="48"/>
    </location>
</feature>
<dbReference type="PRINTS" id="PR00064">
    <property type="entry name" value="RIBOSOMALL35"/>
</dbReference>
<accession>A0A931PTQ2</accession>
<evidence type="ECO:0000313" key="8">
    <source>
        <dbReference type="EMBL" id="MBI1756658.1"/>
    </source>
</evidence>
<dbReference type="PANTHER" id="PTHR33343">
    <property type="entry name" value="54S RIBOSOMAL PROTEIN BL35M"/>
    <property type="match status" value="1"/>
</dbReference>
<dbReference type="PANTHER" id="PTHR33343:SF1">
    <property type="entry name" value="LARGE RIBOSOMAL SUBUNIT PROTEIN BL35M"/>
    <property type="match status" value="1"/>
</dbReference>
<evidence type="ECO:0000256" key="4">
    <source>
        <dbReference type="ARBA" id="ARBA00071664"/>
    </source>
</evidence>
<dbReference type="GO" id="GO:0003735">
    <property type="term" value="F:structural constituent of ribosome"/>
    <property type="evidence" value="ECO:0007669"/>
    <property type="project" value="InterPro"/>
</dbReference>
<evidence type="ECO:0000256" key="6">
    <source>
        <dbReference type="RuleBase" id="RU000568"/>
    </source>
</evidence>
<dbReference type="Gene3D" id="4.10.410.60">
    <property type="match status" value="1"/>
</dbReference>
<keyword evidence="2 5" id="KW-0689">Ribosomal protein</keyword>
<protein>
    <recommendedName>
        <fullName evidence="4 5">Large ribosomal subunit protein bL35</fullName>
    </recommendedName>
</protein>
<dbReference type="Pfam" id="PF01632">
    <property type="entry name" value="Ribosomal_L35p"/>
    <property type="match status" value="1"/>
</dbReference>
<evidence type="ECO:0000256" key="3">
    <source>
        <dbReference type="ARBA" id="ARBA00023274"/>
    </source>
</evidence>
<dbReference type="NCBIfam" id="TIGR00001">
    <property type="entry name" value="rpmI_bact"/>
    <property type="match status" value="1"/>
</dbReference>
<name>A0A931PTQ2_FIMGI</name>
<gene>
    <name evidence="5 8" type="primary">rpmI</name>
    <name evidence="8" type="ORF">HYR64_06075</name>
</gene>
<organism evidence="8 9">
    <name type="scientific">Fimbriimonas ginsengisoli</name>
    <dbReference type="NCBI Taxonomy" id="1005039"/>
    <lineage>
        <taxon>Bacteria</taxon>
        <taxon>Bacillati</taxon>
        <taxon>Armatimonadota</taxon>
        <taxon>Fimbriimonadia</taxon>
        <taxon>Fimbriimonadales</taxon>
        <taxon>Fimbriimonadaceae</taxon>
        <taxon>Fimbriimonas</taxon>
    </lineage>
</organism>
<evidence type="ECO:0000256" key="7">
    <source>
        <dbReference type="SAM" id="MobiDB-lite"/>
    </source>
</evidence>
<dbReference type="AlphaFoldDB" id="A0A931PTQ2"/>
<dbReference type="InterPro" id="IPR001706">
    <property type="entry name" value="Ribosomal_bL35"/>
</dbReference>
<reference evidence="8" key="1">
    <citation type="submission" date="2020-07" db="EMBL/GenBank/DDBJ databases">
        <title>Huge and variable diversity of episymbiotic CPR bacteria and DPANN archaea in groundwater ecosystems.</title>
        <authorList>
            <person name="He C.Y."/>
            <person name="Keren R."/>
            <person name="Whittaker M."/>
            <person name="Farag I.F."/>
            <person name="Doudna J."/>
            <person name="Cate J.H.D."/>
            <person name="Banfield J.F."/>
        </authorList>
    </citation>
    <scope>NUCLEOTIDE SEQUENCE</scope>
    <source>
        <strain evidence="8">NC_groundwater_17_Pr7_B-0.1um_64_12</strain>
    </source>
</reference>
<dbReference type="GO" id="GO:0015934">
    <property type="term" value="C:large ribosomal subunit"/>
    <property type="evidence" value="ECO:0007669"/>
    <property type="project" value="TreeGrafter"/>
</dbReference>
<sequence length="64" mass="7609">MPKLKTNKTAAKRFKITGSGKITRRKSHNNHQFLHKSASQKRRLEQEPELFRGERKRVKRLLVI</sequence>
<evidence type="ECO:0000256" key="2">
    <source>
        <dbReference type="ARBA" id="ARBA00022980"/>
    </source>
</evidence>
<comment type="similarity">
    <text evidence="1 5 6">Belongs to the bacterial ribosomal protein bL35 family.</text>
</comment>
<keyword evidence="3 5" id="KW-0687">Ribonucleoprotein</keyword>
<dbReference type="GO" id="GO:0006412">
    <property type="term" value="P:translation"/>
    <property type="evidence" value="ECO:0007669"/>
    <property type="project" value="UniProtKB-UniRule"/>
</dbReference>
<comment type="caution">
    <text evidence="8">The sequence shown here is derived from an EMBL/GenBank/DDBJ whole genome shotgun (WGS) entry which is preliminary data.</text>
</comment>
<evidence type="ECO:0000256" key="5">
    <source>
        <dbReference type="HAMAP-Rule" id="MF_00514"/>
    </source>
</evidence>
<dbReference type="InterPro" id="IPR021137">
    <property type="entry name" value="Ribosomal_bL35-like"/>
</dbReference>
<evidence type="ECO:0000256" key="1">
    <source>
        <dbReference type="ARBA" id="ARBA00006598"/>
    </source>
</evidence>
<dbReference type="SUPFAM" id="SSF143034">
    <property type="entry name" value="L35p-like"/>
    <property type="match status" value="1"/>
</dbReference>